<dbReference type="Gene3D" id="1.25.40.20">
    <property type="entry name" value="Ankyrin repeat-containing domain"/>
    <property type="match status" value="2"/>
</dbReference>
<dbReference type="SUPFAM" id="SSF48403">
    <property type="entry name" value="Ankyrin repeat"/>
    <property type="match status" value="1"/>
</dbReference>
<keyword evidence="2" id="KW-1185">Reference proteome</keyword>
<dbReference type="InterPro" id="IPR002110">
    <property type="entry name" value="Ankyrin_rpt"/>
</dbReference>
<accession>A0AAI8VWR8</accession>
<name>A0AAI8VWR8_9PEZI</name>
<evidence type="ECO:0000313" key="1">
    <source>
        <dbReference type="EMBL" id="CAJ2512473.1"/>
    </source>
</evidence>
<gene>
    <name evidence="1" type="ORF">KHLLAP_LOCUS12941</name>
</gene>
<dbReference type="AlphaFoldDB" id="A0AAI8VWR8"/>
<evidence type="ECO:0000313" key="2">
    <source>
        <dbReference type="Proteomes" id="UP001295740"/>
    </source>
</evidence>
<comment type="caution">
    <text evidence="1">The sequence shown here is derived from an EMBL/GenBank/DDBJ whole genome shotgun (WGS) entry which is preliminary data.</text>
</comment>
<proteinExistence type="predicted"/>
<sequence>MKLLMDHGASVDDLDSHNRSAVLWALYNKRVLNTMFLLNRGPHLLLRGSRSARNILRMSVSTDATEDIRRALKVALLCQTDAPEIIKCLLQLIQLGFRYTYGRTVLHLAIQALDSTLEIIEAVLEHADHINFNAKNEDGLTALDCAARQGRPEVARLIDPEWTSTQEVAEPVEEFFPNTEQRLHPADMFHWPGLGW</sequence>
<organism evidence="1 2">
    <name type="scientific">Anthostomella pinea</name>
    <dbReference type="NCBI Taxonomy" id="933095"/>
    <lineage>
        <taxon>Eukaryota</taxon>
        <taxon>Fungi</taxon>
        <taxon>Dikarya</taxon>
        <taxon>Ascomycota</taxon>
        <taxon>Pezizomycotina</taxon>
        <taxon>Sordariomycetes</taxon>
        <taxon>Xylariomycetidae</taxon>
        <taxon>Xylariales</taxon>
        <taxon>Xylariaceae</taxon>
        <taxon>Anthostomella</taxon>
    </lineage>
</organism>
<protein>
    <submittedName>
        <fullName evidence="1">Uu.00g054880.m01.CDS01</fullName>
    </submittedName>
</protein>
<dbReference type="InterPro" id="IPR036770">
    <property type="entry name" value="Ankyrin_rpt-contain_sf"/>
</dbReference>
<dbReference type="EMBL" id="CAUWAG010000019">
    <property type="protein sequence ID" value="CAJ2512473.1"/>
    <property type="molecule type" value="Genomic_DNA"/>
</dbReference>
<dbReference type="Proteomes" id="UP001295740">
    <property type="component" value="Unassembled WGS sequence"/>
</dbReference>
<reference evidence="1" key="1">
    <citation type="submission" date="2023-10" db="EMBL/GenBank/DDBJ databases">
        <authorList>
            <person name="Hackl T."/>
        </authorList>
    </citation>
    <scope>NUCLEOTIDE SEQUENCE</scope>
</reference>
<dbReference type="PANTHER" id="PTHR24118:SF99">
    <property type="entry name" value="POTE ANKYRIN DOMAIN FAMILY MEMBER 3C-RELATED"/>
    <property type="match status" value="1"/>
</dbReference>
<dbReference type="Pfam" id="PF12796">
    <property type="entry name" value="Ank_2"/>
    <property type="match status" value="1"/>
</dbReference>
<dbReference type="PANTHER" id="PTHR24118">
    <property type="entry name" value="POTE ANKYRIN DOMAIN"/>
    <property type="match status" value="1"/>
</dbReference>